<name>A0A1I6Q2R0_9EURY</name>
<gene>
    <name evidence="2" type="ORF">SAMN04488556_0937</name>
</gene>
<evidence type="ECO:0000313" key="3">
    <source>
        <dbReference type="Proteomes" id="UP000199199"/>
    </source>
</evidence>
<organism evidence="2 3">
    <name type="scientific">Halostagnicola kamekurae</name>
    <dbReference type="NCBI Taxonomy" id="619731"/>
    <lineage>
        <taxon>Archaea</taxon>
        <taxon>Methanobacteriati</taxon>
        <taxon>Methanobacteriota</taxon>
        <taxon>Stenosarchaea group</taxon>
        <taxon>Halobacteria</taxon>
        <taxon>Halobacteriales</taxon>
        <taxon>Natrialbaceae</taxon>
        <taxon>Halostagnicola</taxon>
    </lineage>
</organism>
<dbReference type="AlphaFoldDB" id="A0A1I6Q2R0"/>
<keyword evidence="1" id="KW-1133">Transmembrane helix</keyword>
<keyword evidence="1" id="KW-0472">Membrane</keyword>
<keyword evidence="1" id="KW-0812">Transmembrane</keyword>
<dbReference type="Proteomes" id="UP000199199">
    <property type="component" value="Unassembled WGS sequence"/>
</dbReference>
<feature type="transmembrane region" description="Helical" evidence="1">
    <location>
        <begin position="21"/>
        <end position="53"/>
    </location>
</feature>
<protein>
    <submittedName>
        <fullName evidence="2">Uncharacterized protein</fullName>
    </submittedName>
</protein>
<proteinExistence type="predicted"/>
<evidence type="ECO:0000256" key="1">
    <source>
        <dbReference type="SAM" id="Phobius"/>
    </source>
</evidence>
<sequence>MTESGECDAAPSSTEQDPARFVYPVGVLGSLLLLASGNILLFVAGIALTLAVAKQVAE</sequence>
<evidence type="ECO:0000313" key="2">
    <source>
        <dbReference type="EMBL" id="SFS46625.1"/>
    </source>
</evidence>
<dbReference type="RefSeq" id="WP_175507093.1">
    <property type="nucleotide sequence ID" value="NZ_FOZS01000001.1"/>
</dbReference>
<reference evidence="3" key="1">
    <citation type="submission" date="2016-10" db="EMBL/GenBank/DDBJ databases">
        <authorList>
            <person name="Varghese N."/>
            <person name="Submissions S."/>
        </authorList>
    </citation>
    <scope>NUCLEOTIDE SEQUENCE [LARGE SCALE GENOMIC DNA]</scope>
    <source>
        <strain evidence="3">DSM 22427</strain>
    </source>
</reference>
<dbReference type="EMBL" id="FOZS01000001">
    <property type="protein sequence ID" value="SFS46625.1"/>
    <property type="molecule type" value="Genomic_DNA"/>
</dbReference>
<accession>A0A1I6Q2R0</accession>
<keyword evidence="3" id="KW-1185">Reference proteome</keyword>